<dbReference type="PROSITE" id="PS51186">
    <property type="entry name" value="GNAT"/>
    <property type="match status" value="1"/>
</dbReference>
<keyword evidence="1 4" id="KW-0808">Transferase</keyword>
<proteinExistence type="predicted"/>
<comment type="caution">
    <text evidence="4">The sequence shown here is derived from an EMBL/GenBank/DDBJ whole genome shotgun (WGS) entry which is preliminary data.</text>
</comment>
<name>A0A0L6CVL3_9RHOB</name>
<dbReference type="STRING" id="74031.SAMN04488077_12621"/>
<dbReference type="Pfam" id="PF00583">
    <property type="entry name" value="Acetyltransf_1"/>
    <property type="match status" value="1"/>
</dbReference>
<feature type="domain" description="N-acetyltransferase" evidence="3">
    <location>
        <begin position="2"/>
        <end position="147"/>
    </location>
</feature>
<dbReference type="Gene3D" id="3.40.630.30">
    <property type="match status" value="1"/>
</dbReference>
<dbReference type="PANTHER" id="PTHR43877">
    <property type="entry name" value="AMINOALKYLPHOSPHONATE N-ACETYLTRANSFERASE-RELATED-RELATED"/>
    <property type="match status" value="1"/>
</dbReference>
<dbReference type="RefSeq" id="WP_050662558.1">
    <property type="nucleotide sequence ID" value="NZ_CP118494.1"/>
</dbReference>
<keyword evidence="5" id="KW-1185">Reference proteome</keyword>
<gene>
    <name evidence="4" type="ORF">ROTO_16590</name>
</gene>
<dbReference type="InterPro" id="IPR050832">
    <property type="entry name" value="Bact_Acetyltransf"/>
</dbReference>
<sequence length="149" mass="16351">MTALTLARPDDLERLAGLVAAFHDETGIAQDDTTRRAALNPLLAGSPHGVAYLIGPARAPIGYVILSFGWSMEFAGMDGFVDEIYIRRAVRGRGIGSEVLSNLPKALAGAGLRALHLEVRRDNTSAQAFYERLRFAPRDDYMLMTRIFD</sequence>
<dbReference type="SUPFAM" id="SSF55729">
    <property type="entry name" value="Acyl-CoA N-acyltransferases (Nat)"/>
    <property type="match status" value="1"/>
</dbReference>
<evidence type="ECO:0000256" key="2">
    <source>
        <dbReference type="ARBA" id="ARBA00023315"/>
    </source>
</evidence>
<dbReference type="InterPro" id="IPR000182">
    <property type="entry name" value="GNAT_dom"/>
</dbReference>
<dbReference type="AlphaFoldDB" id="A0A0L6CVL3"/>
<keyword evidence="2" id="KW-0012">Acyltransferase</keyword>
<dbReference type="OrthoDB" id="9805924at2"/>
<evidence type="ECO:0000256" key="1">
    <source>
        <dbReference type="ARBA" id="ARBA00022679"/>
    </source>
</evidence>
<dbReference type="Proteomes" id="UP000037046">
    <property type="component" value="Unassembled WGS sequence"/>
</dbReference>
<evidence type="ECO:0000313" key="5">
    <source>
        <dbReference type="Proteomes" id="UP000037046"/>
    </source>
</evidence>
<reference evidence="5" key="1">
    <citation type="submission" date="2015-07" db="EMBL/GenBank/DDBJ databases">
        <title>Draft Genome Sequence of Roseovarius tolerans EL-164, a producer of N-Acylated Alanine Methyl Esters (NAMEs).</title>
        <authorList>
            <person name="Voget S."/>
            <person name="Bruns H."/>
            <person name="Wagner-Doebler I."/>
            <person name="Schulz S."/>
            <person name="Daniel R."/>
        </authorList>
    </citation>
    <scope>NUCLEOTIDE SEQUENCE [LARGE SCALE GENOMIC DNA]</scope>
    <source>
        <strain evidence="5">EL-164</strain>
    </source>
</reference>
<dbReference type="EMBL" id="LGVV01000017">
    <property type="protein sequence ID" value="KNX41814.1"/>
    <property type="molecule type" value="Genomic_DNA"/>
</dbReference>
<evidence type="ECO:0000259" key="3">
    <source>
        <dbReference type="PROSITE" id="PS51186"/>
    </source>
</evidence>
<dbReference type="PATRIC" id="fig|74031.6.peg.1691"/>
<accession>A0A0L6CVL3</accession>
<protein>
    <submittedName>
        <fullName evidence="4">Putative acetyltransferase</fullName>
    </submittedName>
</protein>
<dbReference type="InterPro" id="IPR016181">
    <property type="entry name" value="Acyl_CoA_acyltransferase"/>
</dbReference>
<dbReference type="GO" id="GO:0016747">
    <property type="term" value="F:acyltransferase activity, transferring groups other than amino-acyl groups"/>
    <property type="evidence" value="ECO:0007669"/>
    <property type="project" value="InterPro"/>
</dbReference>
<organism evidence="4 5">
    <name type="scientific">Roseovarius tolerans</name>
    <dbReference type="NCBI Taxonomy" id="74031"/>
    <lineage>
        <taxon>Bacteria</taxon>
        <taxon>Pseudomonadati</taxon>
        <taxon>Pseudomonadota</taxon>
        <taxon>Alphaproteobacteria</taxon>
        <taxon>Rhodobacterales</taxon>
        <taxon>Roseobacteraceae</taxon>
        <taxon>Roseovarius</taxon>
    </lineage>
</organism>
<dbReference type="CDD" id="cd04301">
    <property type="entry name" value="NAT_SF"/>
    <property type="match status" value="1"/>
</dbReference>
<evidence type="ECO:0000313" key="4">
    <source>
        <dbReference type="EMBL" id="KNX41814.1"/>
    </source>
</evidence>